<name>A0AA88CRA4_FICCA</name>
<keyword evidence="6" id="KW-1185">Reference proteome</keyword>
<evidence type="ECO:0000313" key="4">
    <source>
        <dbReference type="EMBL" id="GMN28150.1"/>
    </source>
</evidence>
<evidence type="ECO:0000313" key="2">
    <source>
        <dbReference type="EMBL" id="GMN28106.1"/>
    </source>
</evidence>
<dbReference type="AlphaFoldDB" id="A0AA88CRA4"/>
<evidence type="ECO:0000313" key="5">
    <source>
        <dbReference type="EMBL" id="GMN28175.1"/>
    </source>
</evidence>
<dbReference type="EMBL" id="BTGU01007108">
    <property type="protein sequence ID" value="GMN28106.1"/>
    <property type="molecule type" value="Genomic_DNA"/>
</dbReference>
<organism evidence="4 6">
    <name type="scientific">Ficus carica</name>
    <name type="common">Common fig</name>
    <dbReference type="NCBI Taxonomy" id="3494"/>
    <lineage>
        <taxon>Eukaryota</taxon>
        <taxon>Viridiplantae</taxon>
        <taxon>Streptophyta</taxon>
        <taxon>Embryophyta</taxon>
        <taxon>Tracheophyta</taxon>
        <taxon>Spermatophyta</taxon>
        <taxon>Magnoliopsida</taxon>
        <taxon>eudicotyledons</taxon>
        <taxon>Gunneridae</taxon>
        <taxon>Pentapetalae</taxon>
        <taxon>rosids</taxon>
        <taxon>fabids</taxon>
        <taxon>Rosales</taxon>
        <taxon>Moraceae</taxon>
        <taxon>Ficeae</taxon>
        <taxon>Ficus</taxon>
    </lineage>
</organism>
<dbReference type="EMBL" id="BTGU01007109">
    <property type="protein sequence ID" value="GMN28134.1"/>
    <property type="molecule type" value="Genomic_DNA"/>
</dbReference>
<comment type="caution">
    <text evidence="4">The sequence shown here is derived from an EMBL/GenBank/DDBJ whole genome shotgun (WGS) entry which is preliminary data.</text>
</comment>
<evidence type="ECO:0000313" key="6">
    <source>
        <dbReference type="Proteomes" id="UP001187192"/>
    </source>
</evidence>
<evidence type="ECO:0000313" key="3">
    <source>
        <dbReference type="EMBL" id="GMN28134.1"/>
    </source>
</evidence>
<reference evidence="4" key="1">
    <citation type="submission" date="2023-07" db="EMBL/GenBank/DDBJ databases">
        <title>draft genome sequence of fig (Ficus carica).</title>
        <authorList>
            <person name="Takahashi T."/>
            <person name="Nishimura K."/>
        </authorList>
    </citation>
    <scope>NUCLEOTIDE SEQUENCE</scope>
</reference>
<gene>
    <name evidence="2" type="ORF">TIFTF001_049422</name>
    <name evidence="3" type="ORF">TIFTF001_049425</name>
    <name evidence="4" type="ORF">TIFTF001_049430</name>
    <name evidence="5" type="ORF">TIFTF001_049433</name>
</gene>
<protein>
    <submittedName>
        <fullName evidence="4">Uncharacterized protein</fullName>
    </submittedName>
</protein>
<proteinExistence type="predicted"/>
<evidence type="ECO:0000256" key="1">
    <source>
        <dbReference type="SAM" id="MobiDB-lite"/>
    </source>
</evidence>
<dbReference type="EMBL" id="BTGU01007111">
    <property type="protein sequence ID" value="GMN28175.1"/>
    <property type="molecule type" value="Genomic_DNA"/>
</dbReference>
<sequence length="111" mass="12058">MVAEEGPTSQGPEEGEATGGIHVAENMVVLDEPEVGCDQAEEEFRAIRLPWLDWVNSEFSKSNLGRGTYSVVRGPPESRGLQSQIWVLLGHLSWSMPGLRTLLRGPGTNGV</sequence>
<dbReference type="Proteomes" id="UP001187192">
    <property type="component" value="Unassembled WGS sequence"/>
</dbReference>
<dbReference type="EMBL" id="BTGU01007110">
    <property type="protein sequence ID" value="GMN28150.1"/>
    <property type="molecule type" value="Genomic_DNA"/>
</dbReference>
<feature type="region of interest" description="Disordered" evidence="1">
    <location>
        <begin position="1"/>
        <end position="22"/>
    </location>
</feature>
<accession>A0AA88CRA4</accession>